<name>A0A949NCK9_9FIRM</name>
<protein>
    <submittedName>
        <fullName evidence="1">DUF1934 domain-containing protein</fullName>
    </submittedName>
</protein>
<dbReference type="RefSeq" id="WP_158347280.1">
    <property type="nucleotide sequence ID" value="NZ_JAHQCW010000042.1"/>
</dbReference>
<sequence length="149" mass="16888">MTDQVLLSISGLQFMEDEGVEPVEVVTVADYYRKENSHYLIYDEVLEGIEGKIKNIIKVKGHVLEVTKKGLANVHMVFEENKKNVTYYTTPFGNLLIGLMATSVDVNENDKDINIQVAYQLEVNYEFLADCTITMNIKSKEAGDFSLQQ</sequence>
<dbReference type="AlphaFoldDB" id="A0A949NCK9"/>
<dbReference type="Gene3D" id="2.40.128.20">
    <property type="match status" value="1"/>
</dbReference>
<evidence type="ECO:0000313" key="2">
    <source>
        <dbReference type="Proteomes" id="UP000712157"/>
    </source>
</evidence>
<dbReference type="Proteomes" id="UP000712157">
    <property type="component" value="Unassembled WGS sequence"/>
</dbReference>
<organism evidence="1 2">
    <name type="scientific">Diplocloster agilis</name>
    <dbReference type="NCBI Taxonomy" id="2850323"/>
    <lineage>
        <taxon>Bacteria</taxon>
        <taxon>Bacillati</taxon>
        <taxon>Bacillota</taxon>
        <taxon>Clostridia</taxon>
        <taxon>Lachnospirales</taxon>
        <taxon>Lachnospiraceae</taxon>
        <taxon>Diplocloster</taxon>
    </lineage>
</organism>
<reference evidence="1" key="1">
    <citation type="submission" date="2021-06" db="EMBL/GenBank/DDBJ databases">
        <title>Description of novel taxa of the family Lachnospiraceae.</title>
        <authorList>
            <person name="Chaplin A.V."/>
            <person name="Sokolova S.R."/>
            <person name="Pikina A.P."/>
            <person name="Korzhanova M."/>
            <person name="Belova V."/>
            <person name="Korostin D."/>
            <person name="Efimov B.A."/>
        </authorList>
    </citation>
    <scope>NUCLEOTIDE SEQUENCE</scope>
    <source>
        <strain evidence="1">ASD5720</strain>
    </source>
</reference>
<accession>A0A949NCK9</accession>
<keyword evidence="2" id="KW-1185">Reference proteome</keyword>
<evidence type="ECO:0000313" key="1">
    <source>
        <dbReference type="EMBL" id="MBU9738812.1"/>
    </source>
</evidence>
<proteinExistence type="predicted"/>
<dbReference type="InterPro" id="IPR012674">
    <property type="entry name" value="Calycin"/>
</dbReference>
<dbReference type="EMBL" id="JAHQCW010000042">
    <property type="protein sequence ID" value="MBU9738812.1"/>
    <property type="molecule type" value="Genomic_DNA"/>
</dbReference>
<dbReference type="Pfam" id="PF09148">
    <property type="entry name" value="DUF1934"/>
    <property type="match status" value="1"/>
</dbReference>
<comment type="caution">
    <text evidence="1">The sequence shown here is derived from an EMBL/GenBank/DDBJ whole genome shotgun (WGS) entry which is preliminary data.</text>
</comment>
<dbReference type="SUPFAM" id="SSF50814">
    <property type="entry name" value="Lipocalins"/>
    <property type="match status" value="1"/>
</dbReference>
<gene>
    <name evidence="1" type="ORF">KTH89_19920</name>
</gene>
<dbReference type="InterPro" id="IPR015231">
    <property type="entry name" value="DUF1934"/>
</dbReference>